<reference evidence="2" key="2">
    <citation type="submission" date="2020-05" db="UniProtKB">
        <authorList>
            <consortium name="EnsemblMetazoa"/>
        </authorList>
    </citation>
    <scope>IDENTIFICATION</scope>
    <source>
        <strain evidence="2">FAR1</strain>
    </source>
</reference>
<dbReference type="Proteomes" id="UP000075886">
    <property type="component" value="Unassembled WGS sequence"/>
</dbReference>
<dbReference type="EnsemblMetazoa" id="AFAF014103-RA">
    <property type="protein sequence ID" value="AFAF014103-PA"/>
    <property type="gene ID" value="AFAF014103"/>
</dbReference>
<feature type="compositionally biased region" description="Polar residues" evidence="1">
    <location>
        <begin position="99"/>
        <end position="122"/>
    </location>
</feature>
<proteinExistence type="predicted"/>
<evidence type="ECO:0000313" key="2">
    <source>
        <dbReference type="EnsemblMetazoa" id="AFAF014103-PA"/>
    </source>
</evidence>
<accession>A0A182QP66</accession>
<dbReference type="AlphaFoldDB" id="A0A182QP66"/>
<sequence>MGARSDVANRTGRHRFRPKSAIKSAPPGAGAVPYEQLDGDGVERPGSKDVLSPESVSPSSSSTPPLGRVHLPPPLQSPAPAAPPPPPRTAIVREDNELQAEQTPEVNERTPSGPSAIPSQLIDSHDDDDVEHSIPATLIHDPKDHRRQTSFAAFVISGHIGCCHQRFESAILRECIRATLPYRLANVERDEPSFRR</sequence>
<organism evidence="2 3">
    <name type="scientific">Anopheles farauti</name>
    <dbReference type="NCBI Taxonomy" id="69004"/>
    <lineage>
        <taxon>Eukaryota</taxon>
        <taxon>Metazoa</taxon>
        <taxon>Ecdysozoa</taxon>
        <taxon>Arthropoda</taxon>
        <taxon>Hexapoda</taxon>
        <taxon>Insecta</taxon>
        <taxon>Pterygota</taxon>
        <taxon>Neoptera</taxon>
        <taxon>Endopterygota</taxon>
        <taxon>Diptera</taxon>
        <taxon>Nematocera</taxon>
        <taxon>Culicoidea</taxon>
        <taxon>Culicidae</taxon>
        <taxon>Anophelinae</taxon>
        <taxon>Anopheles</taxon>
    </lineage>
</organism>
<feature type="region of interest" description="Disordered" evidence="1">
    <location>
        <begin position="1"/>
        <end position="128"/>
    </location>
</feature>
<protein>
    <submittedName>
        <fullName evidence="2">Uncharacterized protein</fullName>
    </submittedName>
</protein>
<evidence type="ECO:0000313" key="3">
    <source>
        <dbReference type="Proteomes" id="UP000075886"/>
    </source>
</evidence>
<keyword evidence="3" id="KW-1185">Reference proteome</keyword>
<feature type="compositionally biased region" description="Pro residues" evidence="1">
    <location>
        <begin position="71"/>
        <end position="88"/>
    </location>
</feature>
<feature type="compositionally biased region" description="Basic residues" evidence="1">
    <location>
        <begin position="11"/>
        <end position="20"/>
    </location>
</feature>
<dbReference type="EMBL" id="AXCN02000626">
    <property type="status" value="NOT_ANNOTATED_CDS"/>
    <property type="molecule type" value="Genomic_DNA"/>
</dbReference>
<name>A0A182QP66_9DIPT</name>
<reference evidence="3" key="1">
    <citation type="submission" date="2014-01" db="EMBL/GenBank/DDBJ databases">
        <title>The Genome Sequence of Anopheles farauti FAR1 (V2).</title>
        <authorList>
            <consortium name="The Broad Institute Genomics Platform"/>
            <person name="Neafsey D.E."/>
            <person name="Besansky N."/>
            <person name="Howell P."/>
            <person name="Walton C."/>
            <person name="Young S.K."/>
            <person name="Zeng Q."/>
            <person name="Gargeya S."/>
            <person name="Fitzgerald M."/>
            <person name="Haas B."/>
            <person name="Abouelleil A."/>
            <person name="Allen A.W."/>
            <person name="Alvarado L."/>
            <person name="Arachchi H.M."/>
            <person name="Berlin A.M."/>
            <person name="Chapman S.B."/>
            <person name="Gainer-Dewar J."/>
            <person name="Goldberg J."/>
            <person name="Griggs A."/>
            <person name="Gujja S."/>
            <person name="Hansen M."/>
            <person name="Howarth C."/>
            <person name="Imamovic A."/>
            <person name="Ireland A."/>
            <person name="Larimer J."/>
            <person name="McCowan C."/>
            <person name="Murphy C."/>
            <person name="Pearson M."/>
            <person name="Poon T.W."/>
            <person name="Priest M."/>
            <person name="Roberts A."/>
            <person name="Saif S."/>
            <person name="Shea T."/>
            <person name="Sisk P."/>
            <person name="Sykes S."/>
            <person name="Wortman J."/>
            <person name="Nusbaum C."/>
            <person name="Birren B."/>
        </authorList>
    </citation>
    <scope>NUCLEOTIDE SEQUENCE [LARGE SCALE GENOMIC DNA]</scope>
    <source>
        <strain evidence="3">FAR1</strain>
    </source>
</reference>
<feature type="compositionally biased region" description="Low complexity" evidence="1">
    <location>
        <begin position="52"/>
        <end position="65"/>
    </location>
</feature>
<evidence type="ECO:0000256" key="1">
    <source>
        <dbReference type="SAM" id="MobiDB-lite"/>
    </source>
</evidence>
<dbReference type="VEuPathDB" id="VectorBase:AFAF014103"/>